<gene>
    <name evidence="2" type="ORF">PTTG_12708</name>
</gene>
<dbReference type="EMBL" id="ADAS02000005">
    <property type="protein sequence ID" value="OAV98796.1"/>
    <property type="molecule type" value="Genomic_DNA"/>
</dbReference>
<reference evidence="3 4" key="3">
    <citation type="journal article" date="2017" name="G3 (Bethesda)">
        <title>Comparative analysis highlights variable genome content of wheat rusts and divergence of the mating loci.</title>
        <authorList>
            <person name="Cuomo C.A."/>
            <person name="Bakkeren G."/>
            <person name="Khalil H.B."/>
            <person name="Panwar V."/>
            <person name="Joly D."/>
            <person name="Linning R."/>
            <person name="Sakthikumar S."/>
            <person name="Song X."/>
            <person name="Adiconis X."/>
            <person name="Fan L."/>
            <person name="Goldberg J.M."/>
            <person name="Levin J.Z."/>
            <person name="Young S."/>
            <person name="Zeng Q."/>
            <person name="Anikster Y."/>
            <person name="Bruce M."/>
            <person name="Wang M."/>
            <person name="Yin C."/>
            <person name="McCallum B."/>
            <person name="Szabo L.J."/>
            <person name="Hulbert S."/>
            <person name="Chen X."/>
            <person name="Fellers J.P."/>
        </authorList>
    </citation>
    <scope>NUCLEOTIDE SEQUENCE</scope>
    <source>
        <strain evidence="3">isolate 1-1 / race 1 (BBBD)</strain>
        <strain evidence="4">Isolate 1-1 / race 1 (BBBD)</strain>
    </source>
</reference>
<reference evidence="2" key="1">
    <citation type="submission" date="2009-11" db="EMBL/GenBank/DDBJ databases">
        <authorList>
            <consortium name="The Broad Institute Genome Sequencing Platform"/>
            <person name="Ward D."/>
            <person name="Feldgarden M."/>
            <person name="Earl A."/>
            <person name="Young S.K."/>
            <person name="Zeng Q."/>
            <person name="Koehrsen M."/>
            <person name="Alvarado L."/>
            <person name="Berlin A."/>
            <person name="Bochicchio J."/>
            <person name="Borenstein D."/>
            <person name="Chapman S.B."/>
            <person name="Chen Z."/>
            <person name="Engels R."/>
            <person name="Freedman E."/>
            <person name="Gellesch M."/>
            <person name="Goldberg J."/>
            <person name="Griggs A."/>
            <person name="Gujja S."/>
            <person name="Heilman E."/>
            <person name="Heiman D."/>
            <person name="Hepburn T."/>
            <person name="Howarth C."/>
            <person name="Jen D."/>
            <person name="Larson L."/>
            <person name="Lewis B."/>
            <person name="Mehta T."/>
            <person name="Park D."/>
            <person name="Pearson M."/>
            <person name="Roberts A."/>
            <person name="Saif S."/>
            <person name="Shea T."/>
            <person name="Shenoy N."/>
            <person name="Sisk P."/>
            <person name="Stolte C."/>
            <person name="Sykes S."/>
            <person name="Thomson T."/>
            <person name="Walk T."/>
            <person name="White J."/>
            <person name="Yandava C."/>
            <person name="Izard J."/>
            <person name="Baranova O.V."/>
            <person name="Blanton J.M."/>
            <person name="Tanner A.C."/>
            <person name="Dewhirst F.E."/>
            <person name="Haas B."/>
            <person name="Nusbaum C."/>
            <person name="Birren B."/>
        </authorList>
    </citation>
    <scope>NUCLEOTIDE SEQUENCE [LARGE SCALE GENOMIC DNA]</scope>
    <source>
        <strain evidence="2">1-1 BBBD Race 1</strain>
    </source>
</reference>
<reference evidence="2" key="2">
    <citation type="submission" date="2016-05" db="EMBL/GenBank/DDBJ databases">
        <title>Comparative analysis highlights variable genome content of wheat rusts and divergence of the mating loci.</title>
        <authorList>
            <person name="Cuomo C.A."/>
            <person name="Bakkeren G."/>
            <person name="Szabo L."/>
            <person name="Khalil H."/>
            <person name="Joly D."/>
            <person name="Goldberg J."/>
            <person name="Young S."/>
            <person name="Zeng Q."/>
            <person name="Fellers J."/>
        </authorList>
    </citation>
    <scope>NUCLEOTIDE SEQUENCE [LARGE SCALE GENOMIC DNA]</scope>
    <source>
        <strain evidence="2">1-1 BBBD Race 1</strain>
    </source>
</reference>
<evidence type="ECO:0000313" key="2">
    <source>
        <dbReference type="EMBL" id="OAV98796.1"/>
    </source>
</evidence>
<evidence type="ECO:0008006" key="5">
    <source>
        <dbReference type="Google" id="ProtNLM"/>
    </source>
</evidence>
<keyword evidence="4" id="KW-1185">Reference proteome</keyword>
<reference evidence="3" key="4">
    <citation type="submission" date="2025-05" db="UniProtKB">
        <authorList>
            <consortium name="EnsemblFungi"/>
        </authorList>
    </citation>
    <scope>IDENTIFICATION</scope>
    <source>
        <strain evidence="3">isolate 1-1 / race 1 (BBBD)</strain>
    </source>
</reference>
<dbReference type="EnsemblFungi" id="PTTG_12708-t43_1">
    <property type="protein sequence ID" value="PTTG_12708-t43_1-p1"/>
    <property type="gene ID" value="PTTG_12708"/>
</dbReference>
<proteinExistence type="predicted"/>
<dbReference type="Proteomes" id="UP000005240">
    <property type="component" value="Unassembled WGS sequence"/>
</dbReference>
<organism evidence="2">
    <name type="scientific">Puccinia triticina (isolate 1-1 / race 1 (BBBD))</name>
    <name type="common">Brown leaf rust fungus</name>
    <dbReference type="NCBI Taxonomy" id="630390"/>
    <lineage>
        <taxon>Eukaryota</taxon>
        <taxon>Fungi</taxon>
        <taxon>Dikarya</taxon>
        <taxon>Basidiomycota</taxon>
        <taxon>Pucciniomycotina</taxon>
        <taxon>Pucciniomycetes</taxon>
        <taxon>Pucciniales</taxon>
        <taxon>Pucciniaceae</taxon>
        <taxon>Puccinia</taxon>
    </lineage>
</organism>
<dbReference type="AlphaFoldDB" id="A0A180H167"/>
<sequence>MPRTTATSQHESREHHFLTASKPRMANGLDLPREVFDIIFAHLTTTVPGELRHHQAERIMGTASHLRLVCRQWADWLYESHLHRSLSFGSHSAAVELADSIRQRSELRPPPVCKYLEIDHLWPWPRDTLPLAAHADTATSETLEILLKVFSDTIVTLDIKFYDFFTLPSRTIDIIRRMPNLRNFTFGNSRWWSGHDDFPATDPGCFNALMMATPGLQSLRLDIPVCLRLEPGLPAITYLDILPAPDENQEILTSLLVALKPTLKVLSLRYRGSDYDTQPLLPAFETIRETLEGLSVQTSSFLTPIFNLHFPKLRVVSVHSWRGSITDWSTQNMFLYAPIRVLAVSSCTTKALAPADPLTDTDTFANLSKLEHDMPLIMAKCPL</sequence>
<feature type="region of interest" description="Disordered" evidence="1">
    <location>
        <begin position="1"/>
        <end position="21"/>
    </location>
</feature>
<evidence type="ECO:0000313" key="3">
    <source>
        <dbReference type="EnsemblFungi" id="PTTG_12708-t43_1-p1"/>
    </source>
</evidence>
<dbReference type="OrthoDB" id="2498672at2759"/>
<evidence type="ECO:0000256" key="1">
    <source>
        <dbReference type="SAM" id="MobiDB-lite"/>
    </source>
</evidence>
<name>A0A180H167_PUCT1</name>
<dbReference type="VEuPathDB" id="FungiDB:PTTG_12708"/>
<protein>
    <recommendedName>
        <fullName evidence="5">F-box domain-containing protein</fullName>
    </recommendedName>
</protein>
<evidence type="ECO:0000313" key="4">
    <source>
        <dbReference type="Proteomes" id="UP000005240"/>
    </source>
</evidence>
<accession>A0A180H167</accession>